<evidence type="ECO:0000256" key="2">
    <source>
        <dbReference type="PROSITE-ProRule" id="PRU00339"/>
    </source>
</evidence>
<dbReference type="Pfam" id="PF14559">
    <property type="entry name" value="TPR_19"/>
    <property type="match status" value="1"/>
</dbReference>
<feature type="chain" id="PRO_5011987738" evidence="3">
    <location>
        <begin position="24"/>
        <end position="749"/>
    </location>
</feature>
<proteinExistence type="predicted"/>
<evidence type="ECO:0000313" key="6">
    <source>
        <dbReference type="EMBL" id="ARN75756.1"/>
    </source>
</evidence>
<dbReference type="KEGG" id="osg:BST96_17570"/>
<feature type="repeat" description="TPR" evidence="2">
    <location>
        <begin position="582"/>
        <end position="615"/>
    </location>
</feature>
<dbReference type="InterPro" id="IPR036280">
    <property type="entry name" value="Multihaem_cyt_sf"/>
</dbReference>
<dbReference type="SUPFAM" id="SSF48452">
    <property type="entry name" value="TPR-like"/>
    <property type="match status" value="1"/>
</dbReference>
<reference evidence="6 7" key="1">
    <citation type="submission" date="2016-11" db="EMBL/GenBank/DDBJ databases">
        <title>Trade-off between light-utilization and light-protection in marine flavobacteria.</title>
        <authorList>
            <person name="Kumagai Y."/>
        </authorList>
    </citation>
    <scope>NUCLEOTIDE SEQUENCE [LARGE SCALE GENOMIC DNA]</scope>
    <source>
        <strain evidence="6 7">NBRC 107125</strain>
    </source>
</reference>
<dbReference type="Gene3D" id="1.10.1130.10">
    <property type="entry name" value="Flavocytochrome C3, Chain A"/>
    <property type="match status" value="2"/>
</dbReference>
<dbReference type="PANTHER" id="PTHR35038">
    <property type="entry name" value="DISSIMILATORY SULFITE REDUCTASE SIRA"/>
    <property type="match status" value="1"/>
</dbReference>
<dbReference type="SUPFAM" id="SSF48695">
    <property type="entry name" value="Multiheme cytochromes"/>
    <property type="match status" value="1"/>
</dbReference>
<evidence type="ECO:0000256" key="1">
    <source>
        <dbReference type="ARBA" id="ARBA00022729"/>
    </source>
</evidence>
<dbReference type="InterPro" id="IPR029467">
    <property type="entry name" value="Cyt_c7-like"/>
</dbReference>
<dbReference type="Pfam" id="PF13435">
    <property type="entry name" value="Cytochrome_C554"/>
    <property type="match status" value="2"/>
</dbReference>
<dbReference type="Pfam" id="PF14522">
    <property type="entry name" value="Cytochrome_C7"/>
    <property type="match status" value="1"/>
</dbReference>
<dbReference type="RefSeq" id="WP_085759949.1">
    <property type="nucleotide sequence ID" value="NZ_CP019343.1"/>
</dbReference>
<keyword evidence="7" id="KW-1185">Reference proteome</keyword>
<gene>
    <name evidence="6" type="ORF">BST96_17570</name>
</gene>
<dbReference type="SMART" id="SM00028">
    <property type="entry name" value="TPR"/>
    <property type="match status" value="4"/>
</dbReference>
<evidence type="ECO:0000259" key="4">
    <source>
        <dbReference type="Pfam" id="PF13435"/>
    </source>
</evidence>
<dbReference type="InterPro" id="IPR019734">
    <property type="entry name" value="TPR_rpt"/>
</dbReference>
<keyword evidence="2" id="KW-0802">TPR repeat</keyword>
<feature type="domain" description="Cytochrome c7-like" evidence="5">
    <location>
        <begin position="340"/>
        <end position="420"/>
    </location>
</feature>
<organism evidence="6 7">
    <name type="scientific">Oceanicoccus sagamiensis</name>
    <dbReference type="NCBI Taxonomy" id="716816"/>
    <lineage>
        <taxon>Bacteria</taxon>
        <taxon>Pseudomonadati</taxon>
        <taxon>Pseudomonadota</taxon>
        <taxon>Gammaproteobacteria</taxon>
        <taxon>Cellvibrionales</taxon>
        <taxon>Spongiibacteraceae</taxon>
        <taxon>Oceanicoccus</taxon>
    </lineage>
</organism>
<protein>
    <submittedName>
        <fullName evidence="6">Uncharacterized protein</fullName>
    </submittedName>
</protein>
<feature type="repeat" description="TPR" evidence="2">
    <location>
        <begin position="616"/>
        <end position="649"/>
    </location>
</feature>
<dbReference type="STRING" id="716816.BST96_17570"/>
<dbReference type="PROSITE" id="PS50005">
    <property type="entry name" value="TPR"/>
    <property type="match status" value="2"/>
</dbReference>
<dbReference type="InterPro" id="IPR051829">
    <property type="entry name" value="Multiheme_Cytochr_ET"/>
</dbReference>
<dbReference type="InterPro" id="IPR023155">
    <property type="entry name" value="Cyt_c-552/4"/>
</dbReference>
<accession>A0A1X9NDX2</accession>
<dbReference type="Gene3D" id="1.25.40.10">
    <property type="entry name" value="Tetratricopeptide repeat domain"/>
    <property type="match status" value="2"/>
</dbReference>
<feature type="domain" description="Cytochrome c-552/4" evidence="4">
    <location>
        <begin position="169"/>
        <end position="208"/>
    </location>
</feature>
<dbReference type="GO" id="GO:0016491">
    <property type="term" value="F:oxidoreductase activity"/>
    <property type="evidence" value="ECO:0007669"/>
    <property type="project" value="TreeGrafter"/>
</dbReference>
<feature type="signal peptide" evidence="3">
    <location>
        <begin position="1"/>
        <end position="23"/>
    </location>
</feature>
<dbReference type="InterPro" id="IPR011989">
    <property type="entry name" value="ARM-like"/>
</dbReference>
<dbReference type="InterPro" id="IPR011990">
    <property type="entry name" value="TPR-like_helical_dom_sf"/>
</dbReference>
<dbReference type="PANTHER" id="PTHR35038:SF8">
    <property type="entry name" value="C-TYPE POLYHEME CYTOCHROME OMCC"/>
    <property type="match status" value="1"/>
</dbReference>
<dbReference type="Pfam" id="PF13176">
    <property type="entry name" value="TPR_7"/>
    <property type="match status" value="1"/>
</dbReference>
<dbReference type="AlphaFoldDB" id="A0A1X9NDX2"/>
<dbReference type="OrthoDB" id="9814800at2"/>
<dbReference type="Gene3D" id="1.25.10.10">
    <property type="entry name" value="Leucine-rich Repeat Variant"/>
    <property type="match status" value="1"/>
</dbReference>
<keyword evidence="1 3" id="KW-0732">Signal</keyword>
<dbReference type="Proteomes" id="UP000193450">
    <property type="component" value="Chromosome"/>
</dbReference>
<evidence type="ECO:0000259" key="5">
    <source>
        <dbReference type="Pfam" id="PF14522"/>
    </source>
</evidence>
<dbReference type="EMBL" id="CP019343">
    <property type="protein sequence ID" value="ARN75756.1"/>
    <property type="molecule type" value="Genomic_DNA"/>
</dbReference>
<sequence length="749" mass="83647">MRFSFTAVAVSLLLTVFSLFTHATPVNDANFVGSQQCASCHQQAYKDWQGSHHDQAMMMADSTSVLGDFNQATFSLNGITSTFFKKGDEFWVNTDGADGKLQDFKIDYTFGVTPLQQYLIGFEDGRYQTLSIAWDSRSKEEGGQRWFHLYPDIGGHEDVLHWTRYSQNWNSRCAECHSTNLKKNYDEASNSYQTTWFEIDVACESCHGAGSQHIDWVNNKDQQANIANKGLLADVRSDGHWQRLPGLNTAAKQGATRAHSDQQINSCAGCHSRRSTIGEVDHKTVQGKEVLDTHIPRLIESPLYHVDGQILDEVYVYGSFVQSKMYQRGVVCSDCHNPHSLELKAPDNQVCAQCHNPSVFDQPQHHHHSDGSAGALCADCHMPETTYMTVDPRRDHSLRIPRPDLSKSLGVPNACNQCHSDKDSDWALAAFTQWYPDRIEQPSFAPLIYAGQQGAAQALPQLSSLVDDSAMPIMVRASGLQILRNYPNQYAINTALLQLESSNPQLRLAAIEVIELLPEQQIIRNVWPLMSDPVKAIRMEAARLLAPMLVSRSVALQPAQKQTVQKAVDEYIASIKLNADTPAGQMQLGVVYQSINQWALSEQAYRQALVIEPQYIPALLNMADLYRATGQDQQALPLLEKALLIDSNNVSANYAMGLLMIRLKQLDKATAYLEVAASQAPEIIRYTYVYAVALFESGKRDWAITTLKRALQRSPGNTDILSALAGYLQMMGRNEEAQQYSVQLPQNNQ</sequence>
<evidence type="ECO:0000256" key="3">
    <source>
        <dbReference type="SAM" id="SignalP"/>
    </source>
</evidence>
<feature type="domain" description="Cytochrome c-552/4" evidence="4">
    <location>
        <begin position="36"/>
        <end position="61"/>
    </location>
</feature>
<evidence type="ECO:0000313" key="7">
    <source>
        <dbReference type="Proteomes" id="UP000193450"/>
    </source>
</evidence>
<name>A0A1X9NDX2_9GAMM</name>